<dbReference type="Proteomes" id="UP000321533">
    <property type="component" value="Chromosome"/>
</dbReference>
<dbReference type="EMBL" id="CP042435">
    <property type="protein sequence ID" value="QEC67811.1"/>
    <property type="molecule type" value="Genomic_DNA"/>
</dbReference>
<dbReference type="InterPro" id="IPR050638">
    <property type="entry name" value="AA-Vitamin_Transporters"/>
</dbReference>
<feature type="transmembrane region" description="Helical" evidence="6">
    <location>
        <begin position="271"/>
        <end position="289"/>
    </location>
</feature>
<dbReference type="GO" id="GO:0016020">
    <property type="term" value="C:membrane"/>
    <property type="evidence" value="ECO:0007669"/>
    <property type="project" value="UniProtKB-SubCell"/>
</dbReference>
<proteinExistence type="inferred from homology"/>
<feature type="transmembrane region" description="Helical" evidence="6">
    <location>
        <begin position="93"/>
        <end position="113"/>
    </location>
</feature>
<feature type="transmembrane region" description="Helical" evidence="6">
    <location>
        <begin position="62"/>
        <end position="81"/>
    </location>
</feature>
<feature type="domain" description="EamA" evidence="7">
    <location>
        <begin position="34"/>
        <end position="163"/>
    </location>
</feature>
<evidence type="ECO:0000256" key="1">
    <source>
        <dbReference type="ARBA" id="ARBA00004141"/>
    </source>
</evidence>
<accession>A0A5B8VAB8</accession>
<feature type="transmembrane region" description="Helical" evidence="6">
    <location>
        <begin position="119"/>
        <end position="143"/>
    </location>
</feature>
<comment type="similarity">
    <text evidence="2">Belongs to the EamA transporter family.</text>
</comment>
<dbReference type="InterPro" id="IPR037185">
    <property type="entry name" value="EmrE-like"/>
</dbReference>
<dbReference type="Pfam" id="PF00892">
    <property type="entry name" value="EamA"/>
    <property type="match status" value="2"/>
</dbReference>
<name>A0A5B8VAB8_9BACT</name>
<dbReference type="SUPFAM" id="SSF103481">
    <property type="entry name" value="Multidrug resistance efflux transporter EmrE"/>
    <property type="match status" value="2"/>
</dbReference>
<comment type="subcellular location">
    <subcellularLocation>
        <location evidence="1">Membrane</location>
        <topology evidence="1">Multi-pass membrane protein</topology>
    </subcellularLocation>
</comment>
<sequence length="316" mass="34437">MTPIYISICFKVIFYCFKKRPLRKFLELAKSVTGWILFIILAVIWGSSFILMKLGMQALSAYQVAAIRILSAAIVLVPFGVKAFKNVAKEKRVFVILSGLLGSFFPAFLYCLAETRIDSSLAAILNSLTPLFTIIIGVTFFKLTAGVKKIIGVIIGFTGLVLLPFATHQGISFNDLSYASLVLLATICYACNVNMVSRYLQQTASLHVAALSFSFLLIPAFIILAATGYFQLPLLQPTYLHATLASALLGVMGTAVATILFYMLVKKEGPLFASLVTYGIPIIAVIWGLLYGETITLAEIGCLIIILAGVYMVNKK</sequence>
<dbReference type="PANTHER" id="PTHR32322:SF2">
    <property type="entry name" value="EAMA DOMAIN-CONTAINING PROTEIN"/>
    <property type="match status" value="1"/>
</dbReference>
<feature type="transmembrane region" description="Helical" evidence="6">
    <location>
        <begin position="208"/>
        <end position="230"/>
    </location>
</feature>
<keyword evidence="5 6" id="KW-0472">Membrane</keyword>
<evidence type="ECO:0000256" key="5">
    <source>
        <dbReference type="ARBA" id="ARBA00023136"/>
    </source>
</evidence>
<dbReference type="InterPro" id="IPR000620">
    <property type="entry name" value="EamA_dom"/>
</dbReference>
<feature type="transmembrane region" description="Helical" evidence="6">
    <location>
        <begin position="177"/>
        <end position="196"/>
    </location>
</feature>
<feature type="transmembrane region" description="Helical" evidence="6">
    <location>
        <begin position="242"/>
        <end position="264"/>
    </location>
</feature>
<feature type="domain" description="EamA" evidence="7">
    <location>
        <begin position="179"/>
        <end position="314"/>
    </location>
</feature>
<evidence type="ECO:0000256" key="6">
    <source>
        <dbReference type="SAM" id="Phobius"/>
    </source>
</evidence>
<keyword evidence="4 6" id="KW-1133">Transmembrane helix</keyword>
<evidence type="ECO:0000313" key="8">
    <source>
        <dbReference type="EMBL" id="QEC67811.1"/>
    </source>
</evidence>
<gene>
    <name evidence="8" type="ORF">FRZ67_11070</name>
</gene>
<dbReference type="KEGG" id="pgin:FRZ67_11070"/>
<dbReference type="AlphaFoldDB" id="A0A5B8VAB8"/>
<feature type="transmembrane region" description="Helical" evidence="6">
    <location>
        <begin position="295"/>
        <end position="313"/>
    </location>
</feature>
<feature type="transmembrane region" description="Helical" evidence="6">
    <location>
        <begin position="150"/>
        <end position="171"/>
    </location>
</feature>
<evidence type="ECO:0000313" key="9">
    <source>
        <dbReference type="Proteomes" id="UP000321533"/>
    </source>
</evidence>
<dbReference type="Gene3D" id="1.10.3730.20">
    <property type="match status" value="1"/>
</dbReference>
<evidence type="ECO:0000256" key="2">
    <source>
        <dbReference type="ARBA" id="ARBA00007362"/>
    </source>
</evidence>
<keyword evidence="9" id="KW-1185">Reference proteome</keyword>
<evidence type="ECO:0000256" key="3">
    <source>
        <dbReference type="ARBA" id="ARBA00022692"/>
    </source>
</evidence>
<dbReference type="PANTHER" id="PTHR32322">
    <property type="entry name" value="INNER MEMBRANE TRANSPORTER"/>
    <property type="match status" value="1"/>
</dbReference>
<protein>
    <submittedName>
        <fullName evidence="8">DMT family transporter</fullName>
    </submittedName>
</protein>
<keyword evidence="3 6" id="KW-0812">Transmembrane</keyword>
<reference evidence="8 9" key="1">
    <citation type="journal article" date="2016" name="Int. J. Syst. Evol. Microbiol.">
        <title>Panacibacter ginsenosidivorans gen. nov., sp. nov., with ginsenoside converting activity isolated from soil of a ginseng field.</title>
        <authorList>
            <person name="Siddiqi M.Z."/>
            <person name="Muhammad Shafi S."/>
            <person name="Choi K.D."/>
            <person name="Im W.T."/>
        </authorList>
    </citation>
    <scope>NUCLEOTIDE SEQUENCE [LARGE SCALE GENOMIC DNA]</scope>
    <source>
        <strain evidence="8 9">Gsoil1550</strain>
    </source>
</reference>
<evidence type="ECO:0000256" key="4">
    <source>
        <dbReference type="ARBA" id="ARBA00022989"/>
    </source>
</evidence>
<evidence type="ECO:0000259" key="7">
    <source>
        <dbReference type="Pfam" id="PF00892"/>
    </source>
</evidence>
<organism evidence="8 9">
    <name type="scientific">Panacibacter ginsenosidivorans</name>
    <dbReference type="NCBI Taxonomy" id="1813871"/>
    <lineage>
        <taxon>Bacteria</taxon>
        <taxon>Pseudomonadati</taxon>
        <taxon>Bacteroidota</taxon>
        <taxon>Chitinophagia</taxon>
        <taxon>Chitinophagales</taxon>
        <taxon>Chitinophagaceae</taxon>
        <taxon>Panacibacter</taxon>
    </lineage>
</organism>
<feature type="transmembrane region" description="Helical" evidence="6">
    <location>
        <begin position="28"/>
        <end position="50"/>
    </location>
</feature>